<dbReference type="SUPFAM" id="SSF53613">
    <property type="entry name" value="Ribokinase-like"/>
    <property type="match status" value="1"/>
</dbReference>
<gene>
    <name evidence="6" type="primary">nnrD</name>
    <name evidence="8" type="ORF">IFJ75_13280</name>
</gene>
<comment type="subunit">
    <text evidence="6">Homotetramer.</text>
</comment>
<comment type="similarity">
    <text evidence="6">Belongs to the NnrD/CARKD family.</text>
</comment>
<dbReference type="KEGG" id="bgoe:IFJ75_13280"/>
<dbReference type="GO" id="GO:0052856">
    <property type="term" value="F:NAD(P)HX epimerase activity"/>
    <property type="evidence" value="ECO:0007669"/>
    <property type="project" value="TreeGrafter"/>
</dbReference>
<dbReference type="EC" id="4.2.1.136" evidence="6"/>
<dbReference type="GO" id="GO:0110051">
    <property type="term" value="P:metabolite repair"/>
    <property type="evidence" value="ECO:0007669"/>
    <property type="project" value="TreeGrafter"/>
</dbReference>
<evidence type="ECO:0000256" key="3">
    <source>
        <dbReference type="ARBA" id="ARBA00022857"/>
    </source>
</evidence>
<keyword evidence="2 6" id="KW-0067">ATP-binding</keyword>
<dbReference type="CDD" id="cd01171">
    <property type="entry name" value="YXKO-related"/>
    <property type="match status" value="1"/>
</dbReference>
<reference evidence="8" key="1">
    <citation type="submission" date="2020-09" db="EMBL/GenBank/DDBJ databases">
        <title>Brevundimonas sp. LVF2 isolated from a puddle in Goettingen, Germany.</title>
        <authorList>
            <person name="Friedrich I."/>
            <person name="Klassen A."/>
            <person name="Hannes N."/>
            <person name="Schneider D."/>
            <person name="Hertel R."/>
            <person name="Daniel R."/>
        </authorList>
    </citation>
    <scope>NUCLEOTIDE SEQUENCE</scope>
    <source>
        <strain evidence="8">LVF2</strain>
    </source>
</reference>
<evidence type="ECO:0000259" key="7">
    <source>
        <dbReference type="PROSITE" id="PS51383"/>
    </source>
</evidence>
<dbReference type="RefSeq" id="WP_207868670.1">
    <property type="nucleotide sequence ID" value="NZ_CP062222.1"/>
</dbReference>
<dbReference type="PANTHER" id="PTHR12592">
    <property type="entry name" value="ATP-DEPENDENT (S)-NAD(P)H-HYDRATE DEHYDRATASE FAMILY MEMBER"/>
    <property type="match status" value="1"/>
</dbReference>
<sequence>MSNKLDAGILVAHPLPRLPVGSDKEDRGAVLIVGGETVMAGAAILAGLAALRVGSGKLQICADRDGVAAMAVTVPEARIVPRRSRMRLGPLVKAAAGKASALVIGPGMDAMAHERRLALALLEATPECPAVIDAGALPDQSVQGLFSQLSGGRTIVTPHAGEMAAMLGRDKEAIKADPLSAARDASAILQAVVVLKGATTFVVSPDGAAWRHEGGVSGLGTSGSGDVLAGVIGGMLARGAAPVTAAMWGVVLHAQAGAMLAEQTPLGFLARDLLNVLPDALARLDATPDAVR</sequence>
<dbReference type="Gene3D" id="3.40.1190.20">
    <property type="match status" value="1"/>
</dbReference>
<dbReference type="Proteomes" id="UP000663918">
    <property type="component" value="Chromosome"/>
</dbReference>
<protein>
    <recommendedName>
        <fullName evidence="6">ADP-dependent (S)-NAD(P)H-hydrate dehydratase</fullName>
        <ecNumber evidence="6">4.2.1.136</ecNumber>
    </recommendedName>
    <alternativeName>
        <fullName evidence="6">ADP-dependent NAD(P)HX dehydratase</fullName>
    </alternativeName>
</protein>
<feature type="binding site" evidence="6">
    <location>
        <begin position="196"/>
        <end position="200"/>
    </location>
    <ligand>
        <name>AMP</name>
        <dbReference type="ChEBI" id="CHEBI:456215"/>
    </ligand>
</feature>
<keyword evidence="3 6" id="KW-0521">NADP</keyword>
<organism evidence="8 9">
    <name type="scientific">Brevundimonas goettingensis</name>
    <dbReference type="NCBI Taxonomy" id="2774190"/>
    <lineage>
        <taxon>Bacteria</taxon>
        <taxon>Pseudomonadati</taxon>
        <taxon>Pseudomonadota</taxon>
        <taxon>Alphaproteobacteria</taxon>
        <taxon>Caulobacterales</taxon>
        <taxon>Caulobacteraceae</taxon>
        <taxon>Brevundimonas</taxon>
    </lineage>
</organism>
<feature type="binding site" evidence="6">
    <location>
        <position position="226"/>
    </location>
    <ligand>
        <name>(6S)-NADPHX</name>
        <dbReference type="ChEBI" id="CHEBI:64076"/>
    </ligand>
</feature>
<comment type="cofactor">
    <cofactor evidence="6">
        <name>Mg(2+)</name>
        <dbReference type="ChEBI" id="CHEBI:18420"/>
    </cofactor>
</comment>
<feature type="domain" description="YjeF C-terminal" evidence="7">
    <location>
        <begin position="7"/>
        <end position="284"/>
    </location>
</feature>
<keyword evidence="9" id="KW-1185">Reference proteome</keyword>
<accession>A0A975GV78</accession>
<dbReference type="GO" id="GO:0005524">
    <property type="term" value="F:ATP binding"/>
    <property type="evidence" value="ECO:0007669"/>
    <property type="project" value="UniProtKB-KW"/>
</dbReference>
<feature type="binding site" evidence="6">
    <location>
        <position position="42"/>
    </location>
    <ligand>
        <name>(6S)-NADPHX</name>
        <dbReference type="ChEBI" id="CHEBI:64076"/>
    </ligand>
</feature>
<comment type="catalytic activity">
    <reaction evidence="6">
        <text>(6S)-NADPHX + ADP = AMP + phosphate + NADPH + H(+)</text>
        <dbReference type="Rhea" id="RHEA:32235"/>
        <dbReference type="ChEBI" id="CHEBI:15378"/>
        <dbReference type="ChEBI" id="CHEBI:43474"/>
        <dbReference type="ChEBI" id="CHEBI:57783"/>
        <dbReference type="ChEBI" id="CHEBI:64076"/>
        <dbReference type="ChEBI" id="CHEBI:456215"/>
        <dbReference type="ChEBI" id="CHEBI:456216"/>
        <dbReference type="EC" id="4.2.1.136"/>
    </reaction>
</comment>
<dbReference type="PANTHER" id="PTHR12592:SF0">
    <property type="entry name" value="ATP-DEPENDENT (S)-NAD(P)H-HYDRATE DEHYDRATASE"/>
    <property type="match status" value="1"/>
</dbReference>
<dbReference type="AlphaFoldDB" id="A0A975GV78"/>
<evidence type="ECO:0000256" key="6">
    <source>
        <dbReference type="HAMAP-Rule" id="MF_01965"/>
    </source>
</evidence>
<evidence type="ECO:0000313" key="8">
    <source>
        <dbReference type="EMBL" id="QTC90249.1"/>
    </source>
</evidence>
<keyword evidence="4 6" id="KW-0520">NAD</keyword>
<dbReference type="GO" id="GO:0046496">
    <property type="term" value="P:nicotinamide nucleotide metabolic process"/>
    <property type="evidence" value="ECO:0007669"/>
    <property type="project" value="UniProtKB-UniRule"/>
</dbReference>
<keyword evidence="5 6" id="KW-0456">Lyase</keyword>
<evidence type="ECO:0000256" key="2">
    <source>
        <dbReference type="ARBA" id="ARBA00022840"/>
    </source>
</evidence>
<comment type="catalytic activity">
    <reaction evidence="6">
        <text>(6S)-NADHX + ADP = AMP + phosphate + NADH + H(+)</text>
        <dbReference type="Rhea" id="RHEA:32223"/>
        <dbReference type="ChEBI" id="CHEBI:15378"/>
        <dbReference type="ChEBI" id="CHEBI:43474"/>
        <dbReference type="ChEBI" id="CHEBI:57945"/>
        <dbReference type="ChEBI" id="CHEBI:64074"/>
        <dbReference type="ChEBI" id="CHEBI:456215"/>
        <dbReference type="ChEBI" id="CHEBI:456216"/>
        <dbReference type="EC" id="4.2.1.136"/>
    </reaction>
</comment>
<evidence type="ECO:0000256" key="1">
    <source>
        <dbReference type="ARBA" id="ARBA00022741"/>
    </source>
</evidence>
<proteinExistence type="inferred from homology"/>
<comment type="function">
    <text evidence="6">Catalyzes the dehydration of the S-form of NAD(P)HX at the expense of ADP, which is converted to AMP. Together with NAD(P)HX epimerase, which catalyzes the epimerization of the S- and R-forms, the enzyme allows the repair of both epimers of NAD(P)HX, a damaged form of NAD(P)H that is a result of enzymatic or heat-dependent hydration.</text>
</comment>
<feature type="binding site" evidence="6">
    <location>
        <position position="107"/>
    </location>
    <ligand>
        <name>(6S)-NADPHX</name>
        <dbReference type="ChEBI" id="CHEBI:64076"/>
    </ligand>
</feature>
<feature type="binding site" evidence="6">
    <location>
        <position position="159"/>
    </location>
    <ligand>
        <name>(6S)-NADPHX</name>
        <dbReference type="ChEBI" id="CHEBI:64076"/>
    </ligand>
</feature>
<evidence type="ECO:0000313" key="9">
    <source>
        <dbReference type="Proteomes" id="UP000663918"/>
    </source>
</evidence>
<evidence type="ECO:0000256" key="4">
    <source>
        <dbReference type="ARBA" id="ARBA00023027"/>
    </source>
</evidence>
<dbReference type="EMBL" id="CP062222">
    <property type="protein sequence ID" value="QTC90249.1"/>
    <property type="molecule type" value="Genomic_DNA"/>
</dbReference>
<feature type="binding site" evidence="6">
    <location>
        <position position="225"/>
    </location>
    <ligand>
        <name>AMP</name>
        <dbReference type="ChEBI" id="CHEBI:456215"/>
    </ligand>
</feature>
<dbReference type="PROSITE" id="PS51383">
    <property type="entry name" value="YJEF_C_3"/>
    <property type="match status" value="1"/>
</dbReference>
<dbReference type="GO" id="GO:0052855">
    <property type="term" value="F:ADP-dependent NAD(P)H-hydrate dehydratase activity"/>
    <property type="evidence" value="ECO:0007669"/>
    <property type="project" value="UniProtKB-UniRule"/>
</dbReference>
<dbReference type="NCBIfam" id="TIGR00196">
    <property type="entry name" value="yjeF_cterm"/>
    <property type="match status" value="1"/>
</dbReference>
<dbReference type="InterPro" id="IPR029056">
    <property type="entry name" value="Ribokinase-like"/>
</dbReference>
<evidence type="ECO:0000256" key="5">
    <source>
        <dbReference type="ARBA" id="ARBA00023239"/>
    </source>
</evidence>
<keyword evidence="1 6" id="KW-0547">Nucleotide-binding</keyword>
<name>A0A975GV78_9CAUL</name>
<dbReference type="Pfam" id="PF01256">
    <property type="entry name" value="Carb_kinase"/>
    <property type="match status" value="1"/>
</dbReference>
<dbReference type="HAMAP" id="MF_01965">
    <property type="entry name" value="NADHX_dehydratase"/>
    <property type="match status" value="1"/>
</dbReference>
<dbReference type="InterPro" id="IPR000631">
    <property type="entry name" value="CARKD"/>
</dbReference>